<proteinExistence type="predicted"/>
<evidence type="ECO:0000313" key="2">
    <source>
        <dbReference type="Proteomes" id="UP000315842"/>
    </source>
</evidence>
<accession>A0A4Y3KFL5</accession>
<dbReference type="Proteomes" id="UP000315842">
    <property type="component" value="Unassembled WGS sequence"/>
</dbReference>
<dbReference type="RefSeq" id="WP_141321034.1">
    <property type="nucleotide sequence ID" value="NZ_BJLP01000035.1"/>
</dbReference>
<gene>
    <name evidence="1" type="ORF">CUD01_21440</name>
</gene>
<reference evidence="1 2" key="1">
    <citation type="submission" date="2019-06" db="EMBL/GenBank/DDBJ databases">
        <title>Whole genome shotgun sequence of Cellulomonas uda NBRC 3747.</title>
        <authorList>
            <person name="Hosoyama A."/>
            <person name="Uohara A."/>
            <person name="Ohji S."/>
            <person name="Ichikawa N."/>
        </authorList>
    </citation>
    <scope>NUCLEOTIDE SEQUENCE [LARGE SCALE GENOMIC DNA]</scope>
    <source>
        <strain evidence="1 2">NBRC 3747</strain>
    </source>
</reference>
<comment type="caution">
    <text evidence="1">The sequence shown here is derived from an EMBL/GenBank/DDBJ whole genome shotgun (WGS) entry which is preliminary data.</text>
</comment>
<evidence type="ECO:0000313" key="1">
    <source>
        <dbReference type="EMBL" id="GEA81700.1"/>
    </source>
</evidence>
<dbReference type="EMBL" id="BJLP01000035">
    <property type="protein sequence ID" value="GEA81700.1"/>
    <property type="molecule type" value="Genomic_DNA"/>
</dbReference>
<keyword evidence="2" id="KW-1185">Reference proteome</keyword>
<dbReference type="AlphaFoldDB" id="A0A4Y3KFL5"/>
<sequence>MTRDLPRLPLSDEGLRGRHLLALPEGVEPDEVEVLAASRFLNARWEEPDADPTGQRARPLTAALGIRIGAARPQARVLRLNRHSTLTGPYAVTQADAVALGLPVTTVTAFDVACPRDRGVRPAPGGDRHGLKRAFPDGYPNREEERVLLWLVAAARRLGGAVRTGQNGVVLQPDMESAIDLTVFSDRWVEPDEALAVVQRAAPRARLSVPTSEWSGPMAGAGRAERHTLAGMPEPGGSGLRDALLEHGVLDPDERRRLAQEAAAFDELMLAAPPAAESYGVLVELGVDGMVAVEASEETALPPLLQGLPWTEQGVVAYRVRWEPMLVEELELEKPSFEHRVARTRSAPVVQAIARALHAAVGGEIADEDDFLIAPDDL</sequence>
<organism evidence="1 2">
    <name type="scientific">Cellulomonas uda</name>
    <dbReference type="NCBI Taxonomy" id="1714"/>
    <lineage>
        <taxon>Bacteria</taxon>
        <taxon>Bacillati</taxon>
        <taxon>Actinomycetota</taxon>
        <taxon>Actinomycetes</taxon>
        <taxon>Micrococcales</taxon>
        <taxon>Cellulomonadaceae</taxon>
        <taxon>Cellulomonas</taxon>
    </lineage>
</organism>
<protein>
    <submittedName>
        <fullName evidence="1">Uncharacterized protein</fullName>
    </submittedName>
</protein>
<name>A0A4Y3KFL5_CELUD</name>